<proteinExistence type="predicted"/>
<dbReference type="EMBL" id="CP022987">
    <property type="protein sequence ID" value="QAA94167.1"/>
    <property type="molecule type" value="Genomic_DNA"/>
</dbReference>
<dbReference type="OrthoDB" id="581532at2"/>
<sequence length="129" mass="13820">MTTPLYFPVAGCGGTAKPSAAGYDKRWLVVDAASNWLGTGKCPRLAEVAVEVNLGYLVLRAPGMLRLDIPLDVIEDDDSVRGVAKVGSQSVDVVDEGDLAAAWFAKFLEQPCRLVKVHPEAGRVLWPAL</sequence>
<dbReference type="Pfam" id="PF03476">
    <property type="entry name" value="MOSC_N"/>
    <property type="match status" value="1"/>
</dbReference>
<dbReference type="RefSeq" id="WP_128355171.1">
    <property type="nucleotide sequence ID" value="NZ_CP022987.1"/>
</dbReference>
<organism evidence="2 3">
    <name type="scientific">Pollutimonas thiosulfatoxidans</name>
    <dbReference type="NCBI Taxonomy" id="2028345"/>
    <lineage>
        <taxon>Bacteria</taxon>
        <taxon>Pseudomonadati</taxon>
        <taxon>Pseudomonadota</taxon>
        <taxon>Betaproteobacteria</taxon>
        <taxon>Burkholderiales</taxon>
        <taxon>Alcaligenaceae</taxon>
        <taxon>Pollutimonas</taxon>
    </lineage>
</organism>
<dbReference type="SUPFAM" id="SSF141673">
    <property type="entry name" value="MOSC N-terminal domain-like"/>
    <property type="match status" value="1"/>
</dbReference>
<evidence type="ECO:0000313" key="2">
    <source>
        <dbReference type="EMBL" id="QAA94167.1"/>
    </source>
</evidence>
<dbReference type="AlphaFoldDB" id="A0A410GCZ1"/>
<reference evidence="2 3" key="1">
    <citation type="submission" date="2017-08" db="EMBL/GenBank/DDBJ databases">
        <authorList>
            <person name="Park S.-J."/>
            <person name="Kim H."/>
        </authorList>
    </citation>
    <scope>NUCLEOTIDE SEQUENCE [LARGE SCALE GENOMIC DNA]</scope>
    <source>
        <strain evidence="3">ye3</strain>
    </source>
</reference>
<gene>
    <name evidence="2" type="ORF">CKA81_10250</name>
</gene>
<protein>
    <recommendedName>
        <fullName evidence="1">Molybdenum cofactor sulfurase middle domain-containing protein</fullName>
    </recommendedName>
</protein>
<dbReference type="KEGG" id="pus:CKA81_10250"/>
<accession>A0A410GCZ1</accession>
<keyword evidence="3" id="KW-1185">Reference proteome</keyword>
<dbReference type="InterPro" id="IPR005303">
    <property type="entry name" value="MOCOS_middle"/>
</dbReference>
<evidence type="ECO:0000313" key="3">
    <source>
        <dbReference type="Proteomes" id="UP000283474"/>
    </source>
</evidence>
<evidence type="ECO:0000259" key="1">
    <source>
        <dbReference type="Pfam" id="PF03476"/>
    </source>
</evidence>
<dbReference type="Proteomes" id="UP000283474">
    <property type="component" value="Chromosome"/>
</dbReference>
<feature type="domain" description="Molybdenum cofactor sulfurase middle" evidence="1">
    <location>
        <begin position="6"/>
        <end position="111"/>
    </location>
</feature>
<name>A0A410GCZ1_9BURK</name>